<dbReference type="EMBL" id="STFF01000001">
    <property type="protein sequence ID" value="THU41291.1"/>
    <property type="molecule type" value="Genomic_DNA"/>
</dbReference>
<name>A0A4S8I0S9_9BACT</name>
<accession>A0A4S8I0S9</accession>
<reference evidence="2 3" key="1">
    <citation type="submission" date="2019-04" db="EMBL/GenBank/DDBJ databases">
        <title>Niastella caeni sp. nov., isolated from activated sludge.</title>
        <authorList>
            <person name="Sheng M."/>
        </authorList>
    </citation>
    <scope>NUCLEOTIDE SEQUENCE [LARGE SCALE GENOMIC DNA]</scope>
    <source>
        <strain evidence="2 3">HX-2-15</strain>
    </source>
</reference>
<dbReference type="RefSeq" id="WP_136575781.1">
    <property type="nucleotide sequence ID" value="NZ_STFF01000001.1"/>
</dbReference>
<keyword evidence="1" id="KW-0732">Signal</keyword>
<feature type="signal peptide" evidence="1">
    <location>
        <begin position="1"/>
        <end position="21"/>
    </location>
</feature>
<feature type="chain" id="PRO_5020668881" evidence="1">
    <location>
        <begin position="22"/>
        <end position="240"/>
    </location>
</feature>
<proteinExistence type="predicted"/>
<organism evidence="2 3">
    <name type="scientific">Niastella caeni</name>
    <dbReference type="NCBI Taxonomy" id="2569763"/>
    <lineage>
        <taxon>Bacteria</taxon>
        <taxon>Pseudomonadati</taxon>
        <taxon>Bacteroidota</taxon>
        <taxon>Chitinophagia</taxon>
        <taxon>Chitinophagales</taxon>
        <taxon>Chitinophagaceae</taxon>
        <taxon>Niastella</taxon>
    </lineage>
</organism>
<keyword evidence="3" id="KW-1185">Reference proteome</keyword>
<evidence type="ECO:0000256" key="1">
    <source>
        <dbReference type="SAM" id="SignalP"/>
    </source>
</evidence>
<dbReference type="AlphaFoldDB" id="A0A4S8I0S9"/>
<dbReference type="Gene3D" id="2.50.20.10">
    <property type="entry name" value="Lipoprotein localisation LolA/LolB/LppX"/>
    <property type="match status" value="1"/>
</dbReference>
<sequence>MRSLRVALMAASVLSVVSVHAQTADEIINKHIEALGGKDKLSTIKTVYTEYDMEVMGQQVSGITWLMNGKAYKNEVDFGGQKIIQCITDKGGWAQNPMMGQTAPEAMPADQVKMSQGQLDVGGPLFNYAAKGNTVELLGKDSVNGKTTFKLKLKGKDGTESIYWIDPSTYYVLKSTVKAHVNGMDMETSVAFSNYKKTEYGFVVPSNTEVSLPQGLTLNVTSKKIEINKEMDMKLFDMPK</sequence>
<comment type="caution">
    <text evidence="2">The sequence shown here is derived from an EMBL/GenBank/DDBJ whole genome shotgun (WGS) entry which is preliminary data.</text>
</comment>
<protein>
    <submittedName>
        <fullName evidence="2">Outer membrane lipoprotein-sorting protein</fullName>
    </submittedName>
</protein>
<gene>
    <name evidence="2" type="ORF">FAM09_04060</name>
</gene>
<dbReference type="OrthoDB" id="128937at2"/>
<keyword evidence="2" id="KW-0449">Lipoprotein</keyword>
<evidence type="ECO:0000313" key="2">
    <source>
        <dbReference type="EMBL" id="THU41291.1"/>
    </source>
</evidence>
<dbReference type="Proteomes" id="UP000306918">
    <property type="component" value="Unassembled WGS sequence"/>
</dbReference>
<evidence type="ECO:0000313" key="3">
    <source>
        <dbReference type="Proteomes" id="UP000306918"/>
    </source>
</evidence>